<protein>
    <submittedName>
        <fullName evidence="3">Phytanoyl-CoA dioxygenase family protein</fullName>
    </submittedName>
</protein>
<dbReference type="AlphaFoldDB" id="F7ZH77"/>
<gene>
    <name evidence="3" type="ordered locus">RLO149_c029630</name>
</gene>
<keyword evidence="4" id="KW-1185">Reference proteome</keyword>
<name>F7ZH77_ROSLO</name>
<comment type="cofactor">
    <cofactor evidence="1">
        <name>Fe(2+)</name>
        <dbReference type="ChEBI" id="CHEBI:29033"/>
    </cofactor>
</comment>
<proteinExistence type="predicted"/>
<keyword evidence="3" id="KW-0560">Oxidoreductase</keyword>
<dbReference type="PANTHER" id="PTHR20883">
    <property type="entry name" value="PHYTANOYL-COA DIOXYGENASE DOMAIN CONTAINING 1"/>
    <property type="match status" value="1"/>
</dbReference>
<dbReference type="InterPro" id="IPR008775">
    <property type="entry name" value="Phytyl_CoA_dOase-like"/>
</dbReference>
<accession>F7ZH77</accession>
<dbReference type="Proteomes" id="UP000001353">
    <property type="component" value="Chromosome"/>
</dbReference>
<dbReference type="Gene3D" id="2.60.120.620">
    <property type="entry name" value="q2cbj1_9rhob like domain"/>
    <property type="match status" value="1"/>
</dbReference>
<evidence type="ECO:0000256" key="1">
    <source>
        <dbReference type="ARBA" id="ARBA00001954"/>
    </source>
</evidence>
<evidence type="ECO:0000256" key="2">
    <source>
        <dbReference type="SAM" id="MobiDB-lite"/>
    </source>
</evidence>
<dbReference type="GO" id="GO:0005506">
    <property type="term" value="F:iron ion binding"/>
    <property type="evidence" value="ECO:0007669"/>
    <property type="project" value="UniProtKB-ARBA"/>
</dbReference>
<sequence>MIAGTNGPTRRFAARRLMSQTEQKPARTSAIIQPHDPEDQMPHPLPLEQGRLMQAQTDQYWRDGYLFPLQVMPAREATALRAELEQIEADYLDAGLPLPLSTYKRVNSHCVMPMAHRIGSDPRILDVVEGILGPDIMIYAVEFFIKEPRTNQIVSMHQDLTYWGLGAIDGLVTAWLSLSPATPASGCMDFVRGSHKNAILPHEDTFAENNLLSRGQEVQVDVADADKVPIEIHPGQISLHHGLTIHGSGPNTTDDRRIAAVIRYCTPDVKQQVAEVDYALLARGTDRHGHFASFPAPSANFAPDALAQYDKIRAAQAKAMMSGAKKQGTLYG</sequence>
<feature type="region of interest" description="Disordered" evidence="2">
    <location>
        <begin position="19"/>
        <end position="38"/>
    </location>
</feature>
<dbReference type="GO" id="GO:0016706">
    <property type="term" value="F:2-oxoglutarate-dependent dioxygenase activity"/>
    <property type="evidence" value="ECO:0007669"/>
    <property type="project" value="UniProtKB-ARBA"/>
</dbReference>
<dbReference type="HOGENOM" id="CLU_048953_9_0_5"/>
<dbReference type="KEGG" id="rli:RLO149_c029630"/>
<dbReference type="eggNOG" id="COG5285">
    <property type="taxonomic scope" value="Bacteria"/>
</dbReference>
<organism evidence="3 4">
    <name type="scientific">Roseobacter litoralis (strain ATCC 49566 / DSM 6996 / JCM 21268 / NBRC 15278 / OCh 149)</name>
    <dbReference type="NCBI Taxonomy" id="391595"/>
    <lineage>
        <taxon>Bacteria</taxon>
        <taxon>Pseudomonadati</taxon>
        <taxon>Pseudomonadota</taxon>
        <taxon>Alphaproteobacteria</taxon>
        <taxon>Rhodobacterales</taxon>
        <taxon>Roseobacteraceae</taxon>
        <taxon>Roseobacter</taxon>
    </lineage>
</organism>
<evidence type="ECO:0000313" key="4">
    <source>
        <dbReference type="Proteomes" id="UP000001353"/>
    </source>
</evidence>
<dbReference type="Pfam" id="PF05721">
    <property type="entry name" value="PhyH"/>
    <property type="match status" value="1"/>
</dbReference>
<dbReference type="STRING" id="391595.RLO149_c029630"/>
<evidence type="ECO:0000313" key="3">
    <source>
        <dbReference type="EMBL" id="AEI94919.1"/>
    </source>
</evidence>
<dbReference type="PANTHER" id="PTHR20883:SF48">
    <property type="entry name" value="ECTOINE DIOXYGENASE"/>
    <property type="match status" value="1"/>
</dbReference>
<dbReference type="EMBL" id="CP002623">
    <property type="protein sequence ID" value="AEI94919.1"/>
    <property type="molecule type" value="Genomic_DNA"/>
</dbReference>
<keyword evidence="3" id="KW-0223">Dioxygenase</keyword>
<dbReference type="SUPFAM" id="SSF51197">
    <property type="entry name" value="Clavaminate synthase-like"/>
    <property type="match status" value="1"/>
</dbReference>
<reference evidence="3 4" key="1">
    <citation type="journal article" date="2011" name="BMC Genomics">
        <title>Comparative genome analysis and genome-guided physiological analysis of Roseobacter litoralis.</title>
        <authorList>
            <person name="Kalhoefer D."/>
            <person name="Thole S."/>
            <person name="Voget S."/>
            <person name="Lehmann R."/>
            <person name="Liesegang H."/>
            <person name="Wollher A."/>
            <person name="Daniel R."/>
            <person name="Simon M."/>
            <person name="Brinkhoff T."/>
        </authorList>
    </citation>
    <scope>NUCLEOTIDE SEQUENCE [LARGE SCALE GENOMIC DNA]</scope>
    <source>
        <strain evidence="4">ATCC 49566 / DSM 6996 / JCM 21268 / NBRC 15278 / OCh 149</strain>
    </source>
</reference>